<dbReference type="PaxDb" id="2903-EOD03988"/>
<dbReference type="GO" id="GO:0016020">
    <property type="term" value="C:membrane"/>
    <property type="evidence" value="ECO:0007669"/>
    <property type="project" value="UniProtKB-SubCell"/>
</dbReference>
<keyword evidence="3 5" id="KW-1133">Transmembrane helix</keyword>
<feature type="transmembrane region" description="Helical" evidence="5">
    <location>
        <begin position="203"/>
        <end position="221"/>
    </location>
</feature>
<dbReference type="EnsemblProtists" id="EOD03988">
    <property type="protein sequence ID" value="EOD03988"/>
    <property type="gene ID" value="EMIHUDRAFT_259769"/>
</dbReference>
<dbReference type="AlphaFoldDB" id="A0A0D3HYA3"/>
<keyword evidence="8" id="KW-1185">Reference proteome</keyword>
<dbReference type="GeneID" id="17250457"/>
<feature type="transmembrane region" description="Helical" evidence="5">
    <location>
        <begin position="170"/>
        <end position="191"/>
    </location>
</feature>
<reference evidence="7" key="2">
    <citation type="submission" date="2024-10" db="UniProtKB">
        <authorList>
            <consortium name="EnsemblProtists"/>
        </authorList>
    </citation>
    <scope>IDENTIFICATION</scope>
</reference>
<evidence type="ECO:0000256" key="1">
    <source>
        <dbReference type="ARBA" id="ARBA00004141"/>
    </source>
</evidence>
<evidence type="ECO:0000256" key="2">
    <source>
        <dbReference type="ARBA" id="ARBA00022692"/>
    </source>
</evidence>
<keyword evidence="4 5" id="KW-0472">Membrane</keyword>
<evidence type="ECO:0000256" key="3">
    <source>
        <dbReference type="ARBA" id="ARBA00022989"/>
    </source>
</evidence>
<dbReference type="RefSeq" id="XP_005756736.1">
    <property type="nucleotide sequence ID" value="XM_005756679.1"/>
</dbReference>
<dbReference type="KEGG" id="ehx:EMIHUDRAFT_259650"/>
<reference evidence="8" key="1">
    <citation type="journal article" date="2013" name="Nature">
        <title>Pan genome of the phytoplankton Emiliania underpins its global distribution.</title>
        <authorList>
            <person name="Read B.A."/>
            <person name="Kegel J."/>
            <person name="Klute M.J."/>
            <person name="Kuo A."/>
            <person name="Lefebvre S.C."/>
            <person name="Maumus F."/>
            <person name="Mayer C."/>
            <person name="Miller J."/>
            <person name="Monier A."/>
            <person name="Salamov A."/>
            <person name="Young J."/>
            <person name="Aguilar M."/>
            <person name="Claverie J.M."/>
            <person name="Frickenhaus S."/>
            <person name="Gonzalez K."/>
            <person name="Herman E.K."/>
            <person name="Lin Y.C."/>
            <person name="Napier J."/>
            <person name="Ogata H."/>
            <person name="Sarno A.F."/>
            <person name="Shmutz J."/>
            <person name="Schroeder D."/>
            <person name="de Vargas C."/>
            <person name="Verret F."/>
            <person name="von Dassow P."/>
            <person name="Valentin K."/>
            <person name="Van de Peer Y."/>
            <person name="Wheeler G."/>
            <person name="Dacks J.B."/>
            <person name="Delwiche C.F."/>
            <person name="Dyhrman S.T."/>
            <person name="Glockner G."/>
            <person name="John U."/>
            <person name="Richards T."/>
            <person name="Worden A.Z."/>
            <person name="Zhang X."/>
            <person name="Grigoriev I.V."/>
            <person name="Allen A.E."/>
            <person name="Bidle K."/>
            <person name="Borodovsky M."/>
            <person name="Bowler C."/>
            <person name="Brownlee C."/>
            <person name="Cock J.M."/>
            <person name="Elias M."/>
            <person name="Gladyshev V.N."/>
            <person name="Groth M."/>
            <person name="Guda C."/>
            <person name="Hadaegh A."/>
            <person name="Iglesias-Rodriguez M.D."/>
            <person name="Jenkins J."/>
            <person name="Jones B.M."/>
            <person name="Lawson T."/>
            <person name="Leese F."/>
            <person name="Lindquist E."/>
            <person name="Lobanov A."/>
            <person name="Lomsadze A."/>
            <person name="Malik S.B."/>
            <person name="Marsh M.E."/>
            <person name="Mackinder L."/>
            <person name="Mock T."/>
            <person name="Mueller-Roeber B."/>
            <person name="Pagarete A."/>
            <person name="Parker M."/>
            <person name="Probert I."/>
            <person name="Quesneville H."/>
            <person name="Raines C."/>
            <person name="Rensing S.A."/>
            <person name="Riano-Pachon D.M."/>
            <person name="Richier S."/>
            <person name="Rokitta S."/>
            <person name="Shiraiwa Y."/>
            <person name="Soanes D.M."/>
            <person name="van der Giezen M."/>
            <person name="Wahlund T.M."/>
            <person name="Williams B."/>
            <person name="Wilson W."/>
            <person name="Wolfe G."/>
            <person name="Wurch L.L."/>
        </authorList>
    </citation>
    <scope>NUCLEOTIDE SEQUENCE</scope>
</reference>
<sequence>MHSLYSNTAPVLTLALSFTGAVLGWRRGKAVPAARKAKGLPSVDPVRLVRHDVFNLATLPLLMLLNCAVFADATDPYLYTVLFSVYMAADAVYIWCYPAAVPQPSLVLAHHSFVMALLSHPLRIPANAIFTANVTVVEVNTIILVARRHCASWLAGETAGRRALRAFNEAVFWLTYFGIRFGVHPWMVLVALRTVKEPFCERLLIVGLLVGLVIFNTILLVKQIRGAWDPRRRNPPPSPASAKALSD</sequence>
<evidence type="ECO:0000259" key="6">
    <source>
        <dbReference type="Pfam" id="PF03798"/>
    </source>
</evidence>
<evidence type="ECO:0000313" key="8">
    <source>
        <dbReference type="Proteomes" id="UP000013827"/>
    </source>
</evidence>
<proteinExistence type="predicted"/>
<feature type="transmembrane region" description="Helical" evidence="5">
    <location>
        <begin position="6"/>
        <end position="25"/>
    </location>
</feature>
<dbReference type="HOGENOM" id="CLU_1126259_0_0_1"/>
<comment type="subcellular location">
    <subcellularLocation>
        <location evidence="1">Membrane</location>
        <topology evidence="1">Multi-pass membrane protein</topology>
    </subcellularLocation>
</comment>
<feature type="transmembrane region" description="Helical" evidence="5">
    <location>
        <begin position="77"/>
        <end position="96"/>
    </location>
</feature>
<keyword evidence="2 5" id="KW-0812">Transmembrane</keyword>
<dbReference type="Pfam" id="PF03798">
    <property type="entry name" value="TRAM_LAG1_CLN8"/>
    <property type="match status" value="1"/>
</dbReference>
<organism evidence="7 8">
    <name type="scientific">Emiliania huxleyi (strain CCMP1516)</name>
    <dbReference type="NCBI Taxonomy" id="280463"/>
    <lineage>
        <taxon>Eukaryota</taxon>
        <taxon>Haptista</taxon>
        <taxon>Haptophyta</taxon>
        <taxon>Prymnesiophyceae</taxon>
        <taxon>Isochrysidales</taxon>
        <taxon>Noelaerhabdaceae</taxon>
        <taxon>Emiliania</taxon>
    </lineage>
</organism>
<dbReference type="EnsemblProtists" id="EOD04307">
    <property type="protein sequence ID" value="EOD04307"/>
    <property type="gene ID" value="EMIHUDRAFT_259650"/>
</dbReference>
<name>A0A0D3HYA3_EMIH1</name>
<evidence type="ECO:0000256" key="5">
    <source>
        <dbReference type="SAM" id="Phobius"/>
    </source>
</evidence>
<feature type="domain" description="TLC" evidence="6">
    <location>
        <begin position="70"/>
        <end position="222"/>
    </location>
</feature>
<dbReference type="GeneID" id="17250138"/>
<dbReference type="eggNOG" id="ENOG502SE6N">
    <property type="taxonomic scope" value="Eukaryota"/>
</dbReference>
<dbReference type="KEGG" id="ehx:EMIHUDRAFT_259769"/>
<accession>A0A0D3HYA3</accession>
<dbReference type="InterPro" id="IPR006634">
    <property type="entry name" value="TLC-dom"/>
</dbReference>
<protein>
    <recommendedName>
        <fullName evidence="6">TLC domain-containing protein</fullName>
    </recommendedName>
</protein>
<dbReference type="RefSeq" id="XP_005756417.1">
    <property type="nucleotide sequence ID" value="XM_005756360.1"/>
</dbReference>
<dbReference type="Proteomes" id="UP000013827">
    <property type="component" value="Unassembled WGS sequence"/>
</dbReference>
<evidence type="ECO:0000313" key="7">
    <source>
        <dbReference type="EnsemblProtists" id="EOD03988"/>
    </source>
</evidence>
<evidence type="ECO:0000256" key="4">
    <source>
        <dbReference type="ARBA" id="ARBA00023136"/>
    </source>
</evidence>